<feature type="domain" description="Glycosyl transferase family 1" evidence="1">
    <location>
        <begin position="186"/>
        <end position="356"/>
    </location>
</feature>
<dbReference type="InterPro" id="IPR001296">
    <property type="entry name" value="Glyco_trans_1"/>
</dbReference>
<dbReference type="CDD" id="cd03801">
    <property type="entry name" value="GT4_PimA-like"/>
    <property type="match status" value="1"/>
</dbReference>
<evidence type="ECO:0000313" key="4">
    <source>
        <dbReference type="Proteomes" id="UP000825051"/>
    </source>
</evidence>
<evidence type="ECO:0000259" key="2">
    <source>
        <dbReference type="Pfam" id="PF13439"/>
    </source>
</evidence>
<dbReference type="SUPFAM" id="SSF53756">
    <property type="entry name" value="UDP-Glycosyltransferase/glycogen phosphorylase"/>
    <property type="match status" value="1"/>
</dbReference>
<dbReference type="Gene3D" id="3.40.50.2000">
    <property type="entry name" value="Glycogen Phosphorylase B"/>
    <property type="match status" value="2"/>
</dbReference>
<organism evidence="3 4">
    <name type="scientific">Horticoccus luteus</name>
    <dbReference type="NCBI Taxonomy" id="2862869"/>
    <lineage>
        <taxon>Bacteria</taxon>
        <taxon>Pseudomonadati</taxon>
        <taxon>Verrucomicrobiota</taxon>
        <taxon>Opitutia</taxon>
        <taxon>Opitutales</taxon>
        <taxon>Opitutaceae</taxon>
        <taxon>Horticoccus</taxon>
    </lineage>
</organism>
<sequence length="381" mass="40599">MKITIVMGFFLPVPALAGGATEKIWHRLAQLFAAQGHAVTLVSRRWPGLPNQETIGGLVHLRLPGAGHSRFLPVNLFLDFIWGLRVTRALPSADVVICNTVSLPAFLRRLKPRGGPVAVVLGRMPKGQCRLYGNVDRVLATSAAVARRAAHENPRLAARTSVFPNPIDWTALAAAPRHRDAAAAVVIGFVGRVHPEKGLPLLLAAAAQLTKDIALPPWQIKIVGPESIAEGGGGEAYGVQLRADLPPAVAAVVTFTGPEYDTARLAAHYSAMDVFCYPSIAERGETFGISIAESMAAGCAPVVSALDCFRDLIAPEQTGLVFDHAAPDAAVQLATQLGRLISNPSLRRAIAARAKEHARRYDFPECARVVLASLQRCIDAA</sequence>
<dbReference type="Pfam" id="PF00534">
    <property type="entry name" value="Glycos_transf_1"/>
    <property type="match status" value="1"/>
</dbReference>
<dbReference type="InterPro" id="IPR028098">
    <property type="entry name" value="Glyco_trans_4-like_N"/>
</dbReference>
<gene>
    <name evidence="3" type="ORF">K0B96_07680</name>
</gene>
<dbReference type="EMBL" id="CP080507">
    <property type="protein sequence ID" value="QYM80476.1"/>
    <property type="molecule type" value="Genomic_DNA"/>
</dbReference>
<protein>
    <submittedName>
        <fullName evidence="3">Glycosyltransferase family 4 protein</fullName>
    </submittedName>
</protein>
<dbReference type="PANTHER" id="PTHR12526">
    <property type="entry name" value="GLYCOSYLTRANSFERASE"/>
    <property type="match status" value="1"/>
</dbReference>
<proteinExistence type="predicted"/>
<dbReference type="Proteomes" id="UP000825051">
    <property type="component" value="Chromosome"/>
</dbReference>
<feature type="domain" description="Glycosyltransferase subfamily 4-like N-terminal" evidence="2">
    <location>
        <begin position="22"/>
        <end position="168"/>
    </location>
</feature>
<accession>A0A8F9TWL9</accession>
<dbReference type="AlphaFoldDB" id="A0A8F9TWL9"/>
<evidence type="ECO:0000313" key="3">
    <source>
        <dbReference type="EMBL" id="QYM80476.1"/>
    </source>
</evidence>
<dbReference type="RefSeq" id="WP_220165720.1">
    <property type="nucleotide sequence ID" value="NZ_CP080507.1"/>
</dbReference>
<dbReference type="KEGG" id="ole:K0B96_07680"/>
<evidence type="ECO:0000259" key="1">
    <source>
        <dbReference type="Pfam" id="PF00534"/>
    </source>
</evidence>
<dbReference type="GO" id="GO:0016757">
    <property type="term" value="F:glycosyltransferase activity"/>
    <property type="evidence" value="ECO:0007669"/>
    <property type="project" value="InterPro"/>
</dbReference>
<keyword evidence="4" id="KW-1185">Reference proteome</keyword>
<name>A0A8F9TWL9_9BACT</name>
<reference evidence="3" key="1">
    <citation type="submission" date="2021-08" db="EMBL/GenBank/DDBJ databases">
        <title>Genome of a novel bacterium of the phylum Verrucomicrobia, Oleiharenicola sp. KSB-15.</title>
        <authorList>
            <person name="Chung J.-H."/>
            <person name="Ahn J.-H."/>
            <person name="Yoon Y."/>
            <person name="Kim D.-Y."/>
            <person name="An S.-H."/>
            <person name="Park I."/>
            <person name="Yeon J."/>
        </authorList>
    </citation>
    <scope>NUCLEOTIDE SEQUENCE</scope>
    <source>
        <strain evidence="3">KSB-15</strain>
    </source>
</reference>
<dbReference type="Pfam" id="PF13439">
    <property type="entry name" value="Glyco_transf_4"/>
    <property type="match status" value="1"/>
</dbReference>